<dbReference type="RefSeq" id="WP_261493414.1">
    <property type="nucleotide sequence ID" value="NZ_JAOCQF010000001.1"/>
</dbReference>
<comment type="caution">
    <text evidence="1">The sequence shown here is derived from an EMBL/GenBank/DDBJ whole genome shotgun (WGS) entry which is preliminary data.</text>
</comment>
<reference evidence="2" key="1">
    <citation type="submission" date="2023-07" db="EMBL/GenBank/DDBJ databases">
        <title>Defluviimonas sediminis sp. nov., isolated from mangrove sediment.</title>
        <authorList>
            <person name="Liu L."/>
            <person name="Li J."/>
            <person name="Huang Y."/>
            <person name="Pan J."/>
            <person name="Li M."/>
        </authorList>
    </citation>
    <scope>NUCLEOTIDE SEQUENCE [LARGE SCALE GENOMIC DNA]</scope>
    <source>
        <strain evidence="2">FT324</strain>
    </source>
</reference>
<evidence type="ECO:0000313" key="1">
    <source>
        <dbReference type="EMBL" id="MCT8327966.1"/>
    </source>
</evidence>
<proteinExistence type="predicted"/>
<organism evidence="1 2">
    <name type="scientific">Albidovulum sediminis</name>
    <dbReference type="NCBI Taxonomy" id="3066345"/>
    <lineage>
        <taxon>Bacteria</taxon>
        <taxon>Pseudomonadati</taxon>
        <taxon>Pseudomonadota</taxon>
        <taxon>Alphaproteobacteria</taxon>
        <taxon>Rhodobacterales</taxon>
        <taxon>Paracoccaceae</taxon>
        <taxon>Albidovulum</taxon>
    </lineage>
</organism>
<evidence type="ECO:0008006" key="3">
    <source>
        <dbReference type="Google" id="ProtNLM"/>
    </source>
</evidence>
<dbReference type="Proteomes" id="UP001205601">
    <property type="component" value="Unassembled WGS sequence"/>
</dbReference>
<keyword evidence="2" id="KW-1185">Reference proteome</keyword>
<dbReference type="EMBL" id="JAOCQF010000001">
    <property type="protein sequence ID" value="MCT8327966.1"/>
    <property type="molecule type" value="Genomic_DNA"/>
</dbReference>
<sequence>MKRATRPFLILLTVVALCLYGLVASAGRLSAGTAFEMVICAEDGPETIWLDAGGTPVEAPAKTPAKCCDCQDCLSFAPAAVLTRVFAAPMRLPVPSRAATSLRTMPIAHPALTLPLSRGPPTHPADVATLSPARAGHGFGASVSPAPVSVEDNGHGAAQACRANHEVAR</sequence>
<accession>A0ABT2NGC0</accession>
<protein>
    <recommendedName>
        <fullName evidence="3">DUF2946 domain-containing protein</fullName>
    </recommendedName>
</protein>
<name>A0ABT2NGC0_9RHOB</name>
<evidence type="ECO:0000313" key="2">
    <source>
        <dbReference type="Proteomes" id="UP001205601"/>
    </source>
</evidence>
<gene>
    <name evidence="1" type="ORF">N5I32_00395</name>
</gene>